<dbReference type="EMBL" id="JADEVV010000032">
    <property type="protein sequence ID" value="MBE9254495.1"/>
    <property type="molecule type" value="Genomic_DNA"/>
</dbReference>
<evidence type="ECO:0000313" key="4">
    <source>
        <dbReference type="Proteomes" id="UP000658720"/>
    </source>
</evidence>
<dbReference type="PRINTS" id="PR00095">
    <property type="entry name" value="ANTSNTHASEI"/>
</dbReference>
<dbReference type="InterPro" id="IPR015890">
    <property type="entry name" value="Chorismate_C"/>
</dbReference>
<dbReference type="NCBIfam" id="NF004610">
    <property type="entry name" value="PRK05940.1"/>
    <property type="match status" value="1"/>
</dbReference>
<proteinExistence type="predicted"/>
<accession>A0ABR9VT11</accession>
<dbReference type="InterPro" id="IPR006805">
    <property type="entry name" value="Anth_synth_I_N"/>
</dbReference>
<organism evidence="3 4">
    <name type="scientific">Synechocystis salina LEGE 00031</name>
    <dbReference type="NCBI Taxonomy" id="1828736"/>
    <lineage>
        <taxon>Bacteria</taxon>
        <taxon>Bacillati</taxon>
        <taxon>Cyanobacteriota</taxon>
        <taxon>Cyanophyceae</taxon>
        <taxon>Synechococcales</taxon>
        <taxon>Merismopediaceae</taxon>
        <taxon>Synechocystis</taxon>
    </lineage>
</organism>
<dbReference type="NCBIfam" id="TIGR01824">
    <property type="entry name" value="PabB-clade2"/>
    <property type="match status" value="1"/>
</dbReference>
<dbReference type="Pfam" id="PF04715">
    <property type="entry name" value="Anth_synt_I_N"/>
    <property type="match status" value="1"/>
</dbReference>
<gene>
    <name evidence="3" type="ORF">IQ217_11710</name>
</gene>
<dbReference type="PANTHER" id="PTHR42839">
    <property type="entry name" value="ISOCHORISMATE SYNTHASE ENTC"/>
    <property type="match status" value="1"/>
</dbReference>
<dbReference type="InterPro" id="IPR005801">
    <property type="entry name" value="ADC_synthase"/>
</dbReference>
<name>A0ABR9VT11_9SYNC</name>
<dbReference type="Proteomes" id="UP000658720">
    <property type="component" value="Unassembled WGS sequence"/>
</dbReference>
<feature type="domain" description="Chorismate-utilising enzyme C-terminal" evidence="1">
    <location>
        <begin position="216"/>
        <end position="471"/>
    </location>
</feature>
<feature type="domain" description="Anthranilate synthase component I N-terminal" evidence="2">
    <location>
        <begin position="103"/>
        <end position="178"/>
    </location>
</feature>
<evidence type="ECO:0000313" key="3">
    <source>
        <dbReference type="EMBL" id="MBE9254495.1"/>
    </source>
</evidence>
<dbReference type="Pfam" id="PF00425">
    <property type="entry name" value="Chorismate_bind"/>
    <property type="match status" value="1"/>
</dbReference>
<dbReference type="PANTHER" id="PTHR42839:SF2">
    <property type="entry name" value="ISOCHORISMATE SYNTHASE ENTC"/>
    <property type="match status" value="1"/>
</dbReference>
<dbReference type="RefSeq" id="WP_194020081.1">
    <property type="nucleotide sequence ID" value="NZ_JADEVV010000032.1"/>
</dbReference>
<dbReference type="InterPro" id="IPR010118">
    <property type="entry name" value="Para-NH2Bz/anthranilate_synth"/>
</dbReference>
<protein>
    <submittedName>
        <fullName evidence="3">Anthranilate synthase component I</fullName>
    </submittedName>
</protein>
<comment type="caution">
    <text evidence="3">The sequence shown here is derived from an EMBL/GenBank/DDBJ whole genome shotgun (WGS) entry which is preliminary data.</text>
</comment>
<dbReference type="SUPFAM" id="SSF56322">
    <property type="entry name" value="ADC synthase"/>
    <property type="match status" value="1"/>
</dbReference>
<evidence type="ECO:0000259" key="2">
    <source>
        <dbReference type="Pfam" id="PF04715"/>
    </source>
</evidence>
<sequence length="482" mass="53740">MASITHREGRLVGAGNFGCILGGSDRVGRHGLMEPQPWHWCYLPLQGRTGSEVFSQLFGHQSIATLLESPYPPSPDYPHLGRYSICAGEPRPGKLWTPSPGQIFSFLHQLPRCGGAPKTVPDHLPFHGGWLGWLGYDTAWAIETLPYLRPDHLPFPVAYWYEPEDFAVLDHREQLLWLATTNQAQTKVFQTRLSKSINPIASPQVPPLNLTYTTDQDQYETMVNQAKQYIKAGDIFQANLTLRFIAQSDAQLNSWQIYRRLQAINPSPFASYWRSPWGDVVSCSPERLVKLEGNVAQTRPIAGTRARGKNLAEDEQLLQELLVNTKELAEHIMLVDLERNDLGRVCTWGTVEVDELLAIERYSHVSHLVSNVCGILQPGKTGVDLVKALFPGGTITGCPKVRCLEVIEELEPVRRSLFYGSCGYWDQRGNLDLNILIRTLLFTPGQVIGQVGAGIVADSDPTKEWLESLQKAKALLAALDGV</sequence>
<evidence type="ECO:0000259" key="1">
    <source>
        <dbReference type="Pfam" id="PF00425"/>
    </source>
</evidence>
<keyword evidence="4" id="KW-1185">Reference proteome</keyword>
<reference evidence="3 4" key="1">
    <citation type="submission" date="2020-10" db="EMBL/GenBank/DDBJ databases">
        <authorList>
            <person name="Castelo-Branco R."/>
            <person name="Eusebio N."/>
            <person name="Adriana R."/>
            <person name="Vieira A."/>
            <person name="Brugerolle De Fraissinette N."/>
            <person name="Rezende De Castro R."/>
            <person name="Schneider M.P."/>
            <person name="Vasconcelos V."/>
            <person name="Leao P.N."/>
        </authorList>
    </citation>
    <scope>NUCLEOTIDE SEQUENCE [LARGE SCALE GENOMIC DNA]</scope>
    <source>
        <strain evidence="3 4">LEGE 00031</strain>
    </source>
</reference>
<dbReference type="InterPro" id="IPR019999">
    <property type="entry name" value="Anth_synth_I-like"/>
</dbReference>
<dbReference type="Gene3D" id="3.60.120.10">
    <property type="entry name" value="Anthranilate synthase"/>
    <property type="match status" value="1"/>
</dbReference>